<keyword evidence="3 8" id="KW-0812">Transmembrane</keyword>
<dbReference type="Pfam" id="PF08395">
    <property type="entry name" value="7tm_7"/>
    <property type="match status" value="2"/>
</dbReference>
<gene>
    <name evidence="9" type="ORF">NTJ_16141</name>
</gene>
<feature type="transmembrane region" description="Helical" evidence="8">
    <location>
        <begin position="361"/>
        <end position="381"/>
    </location>
</feature>
<evidence type="ECO:0000313" key="10">
    <source>
        <dbReference type="Proteomes" id="UP001307889"/>
    </source>
</evidence>
<keyword evidence="7 8" id="KW-0807">Transducer</keyword>
<comment type="subcellular location">
    <subcellularLocation>
        <location evidence="1 8">Cell membrane</location>
        <topology evidence="1 8">Multi-pass membrane protein</topology>
    </subcellularLocation>
</comment>
<feature type="transmembrane region" description="Helical" evidence="8">
    <location>
        <begin position="231"/>
        <end position="253"/>
    </location>
</feature>
<proteinExistence type="inferred from homology"/>
<feature type="transmembrane region" description="Helical" evidence="8">
    <location>
        <begin position="441"/>
        <end position="463"/>
    </location>
</feature>
<dbReference type="EMBL" id="AP028924">
    <property type="protein sequence ID" value="BET03323.1"/>
    <property type="molecule type" value="Genomic_DNA"/>
</dbReference>
<evidence type="ECO:0000256" key="4">
    <source>
        <dbReference type="ARBA" id="ARBA00022989"/>
    </source>
</evidence>
<feature type="transmembrane region" description="Helical" evidence="8">
    <location>
        <begin position="533"/>
        <end position="554"/>
    </location>
</feature>
<organism evidence="9 10">
    <name type="scientific">Nesidiocoris tenuis</name>
    <dbReference type="NCBI Taxonomy" id="355587"/>
    <lineage>
        <taxon>Eukaryota</taxon>
        <taxon>Metazoa</taxon>
        <taxon>Ecdysozoa</taxon>
        <taxon>Arthropoda</taxon>
        <taxon>Hexapoda</taxon>
        <taxon>Insecta</taxon>
        <taxon>Pterygota</taxon>
        <taxon>Neoptera</taxon>
        <taxon>Paraneoptera</taxon>
        <taxon>Hemiptera</taxon>
        <taxon>Heteroptera</taxon>
        <taxon>Panheteroptera</taxon>
        <taxon>Cimicomorpha</taxon>
        <taxon>Miridae</taxon>
        <taxon>Dicyphina</taxon>
        <taxon>Nesidiocoris</taxon>
    </lineage>
</organism>
<keyword evidence="2 8" id="KW-1003">Cell membrane</keyword>
<name>A0ABN7BHI7_9HEMI</name>
<sequence length="635" mass="72581">MMMFKARMELFRGEALKNATHPLFYLCRLVGILPYSNLDYTVSNGWLKYSFFFCALIFLNNTVVIWVIMALYDVAHMDKVMDKLLNVLQTSVESVCIVAHVVSIVVYRTSFSRTLVGLRELQEFKAVNRYPRYGVPICLLKAVLEIGAHVYKFGLTADFGAYVFFSEMLGKFIFSMINVQYCGILELLRYQFGTVTEDLRPNQYTLVPLTKRHHVLLELTSTLNEIFSWQLLVMCTSIFINLVTMLYVCIGALQNFDTLQVLGNTGMCLWQVLLLFSLAVSCEETREKSNMADSRPDINFSRISIFPRLILLFSRPDLSFGPVCASIEIVCFIVAGLSHYFFIWKSAMKGNFISTSVLPLALLRIFQLLAMIVYCVTIWSDRKLYEDSVLRMAALRCRFTRFRRLSFLAGVSCALWIVFYFKRMCSQMNYPDIYSKVSCNMLIFYEIKIRFIAFFFVDLLSIVHNRMDSSAKALVSPSANLELELSTRDEISKILAGLNRFFGKQMLLLYLILGNVLVTSGLVSVRLLKTGRFQSLLLPFVHSAIQILIGFLVAHACETTKKKAESFNNDLFKLMRESKDLCSNEKLHLYVTMKQTLNFTACGFFTIGYPLVTSIIAAATTYLVILVQFSMTDGK</sequence>
<evidence type="ECO:0000256" key="8">
    <source>
        <dbReference type="RuleBase" id="RU363108"/>
    </source>
</evidence>
<evidence type="ECO:0000313" key="9">
    <source>
        <dbReference type="EMBL" id="BET03323.1"/>
    </source>
</evidence>
<keyword evidence="5 8" id="KW-0472">Membrane</keyword>
<evidence type="ECO:0000256" key="1">
    <source>
        <dbReference type="ARBA" id="ARBA00004651"/>
    </source>
</evidence>
<comment type="function">
    <text evidence="8">Gustatory receptor which mediates acceptance or avoidance behavior, depending on its substrates.</text>
</comment>
<evidence type="ECO:0000256" key="3">
    <source>
        <dbReference type="ARBA" id="ARBA00022692"/>
    </source>
</evidence>
<keyword evidence="10" id="KW-1185">Reference proteome</keyword>
<feature type="transmembrane region" description="Helical" evidence="8">
    <location>
        <begin position="318"/>
        <end position="341"/>
    </location>
</feature>
<evidence type="ECO:0000256" key="6">
    <source>
        <dbReference type="ARBA" id="ARBA00023170"/>
    </source>
</evidence>
<evidence type="ECO:0000256" key="5">
    <source>
        <dbReference type="ARBA" id="ARBA00023136"/>
    </source>
</evidence>
<feature type="transmembrane region" description="Helical" evidence="8">
    <location>
        <begin position="402"/>
        <end position="421"/>
    </location>
</feature>
<comment type="caution">
    <text evidence="8">Lacks conserved residue(s) required for the propagation of feature annotation.</text>
</comment>
<dbReference type="Proteomes" id="UP001307889">
    <property type="component" value="Chromosome 16"/>
</dbReference>
<feature type="transmembrane region" description="Helical" evidence="8">
    <location>
        <begin position="84"/>
        <end position="107"/>
    </location>
</feature>
<evidence type="ECO:0000256" key="2">
    <source>
        <dbReference type="ARBA" id="ARBA00022475"/>
    </source>
</evidence>
<protein>
    <recommendedName>
        <fullName evidence="8">Gustatory receptor</fullName>
    </recommendedName>
</protein>
<feature type="transmembrane region" description="Helical" evidence="8">
    <location>
        <begin position="596"/>
        <end position="625"/>
    </location>
</feature>
<dbReference type="PANTHER" id="PTHR21143">
    <property type="entry name" value="INVERTEBRATE GUSTATORY RECEPTOR"/>
    <property type="match status" value="1"/>
</dbReference>
<comment type="similarity">
    <text evidence="8">Belongs to the insect chemoreceptor superfamily. Gustatory receptor (GR) family.</text>
</comment>
<reference evidence="9 10" key="1">
    <citation type="submission" date="2023-09" db="EMBL/GenBank/DDBJ databases">
        <title>Nesidiocoris tenuis whole genome shotgun sequence.</title>
        <authorList>
            <person name="Shibata T."/>
            <person name="Shimoda M."/>
            <person name="Kobayashi T."/>
            <person name="Uehara T."/>
        </authorList>
    </citation>
    <scope>NUCLEOTIDE SEQUENCE [LARGE SCALE GENOMIC DNA]</scope>
    <source>
        <strain evidence="9 10">Japan</strain>
    </source>
</reference>
<dbReference type="InterPro" id="IPR013604">
    <property type="entry name" value="7TM_chemorcpt"/>
</dbReference>
<keyword evidence="6 8" id="KW-0675">Receptor</keyword>
<feature type="transmembrane region" description="Helical" evidence="8">
    <location>
        <begin position="259"/>
        <end position="281"/>
    </location>
</feature>
<feature type="transmembrane region" description="Helical" evidence="8">
    <location>
        <begin position="50"/>
        <end position="72"/>
    </location>
</feature>
<dbReference type="PANTHER" id="PTHR21143:SF133">
    <property type="entry name" value="GUSTATORY AND PHEROMONE RECEPTOR 32A-RELATED"/>
    <property type="match status" value="1"/>
</dbReference>
<keyword evidence="4 8" id="KW-1133">Transmembrane helix</keyword>
<evidence type="ECO:0000256" key="7">
    <source>
        <dbReference type="ARBA" id="ARBA00023224"/>
    </source>
</evidence>
<feature type="transmembrane region" description="Helical" evidence="8">
    <location>
        <begin position="507"/>
        <end position="527"/>
    </location>
</feature>
<accession>A0ABN7BHI7</accession>